<dbReference type="InterPro" id="IPR040772">
    <property type="entry name" value="C19orf47_SAM"/>
</dbReference>
<dbReference type="Pfam" id="PF05648">
    <property type="entry name" value="PEX11"/>
    <property type="match status" value="1"/>
</dbReference>
<dbReference type="PANTHER" id="PTHR21359:SF1">
    <property type="entry name" value="DUF5577 DOMAIN-CONTAINING PROTEIN"/>
    <property type="match status" value="1"/>
</dbReference>
<evidence type="ECO:0000259" key="5">
    <source>
        <dbReference type="PROSITE" id="PS50105"/>
    </source>
</evidence>
<dbReference type="GO" id="GO:0005778">
    <property type="term" value="C:peroxisomal membrane"/>
    <property type="evidence" value="ECO:0007669"/>
    <property type="project" value="UniProtKB-SubCell"/>
</dbReference>
<dbReference type="InterPro" id="IPR001660">
    <property type="entry name" value="SAM"/>
</dbReference>
<reference evidence="7" key="1">
    <citation type="submission" date="2013-09" db="EMBL/GenBank/DDBJ databases">
        <title>The Genome Sequence of Anopheles culicifacies species A.</title>
        <authorList>
            <consortium name="The Broad Institute Genomics Platform"/>
            <person name="Neafsey D.E."/>
            <person name="Besansky N."/>
            <person name="Howell P."/>
            <person name="Walton C."/>
            <person name="Young S.K."/>
            <person name="Zeng Q."/>
            <person name="Gargeya S."/>
            <person name="Fitzgerald M."/>
            <person name="Haas B."/>
            <person name="Abouelleil A."/>
            <person name="Allen A.W."/>
            <person name="Alvarado L."/>
            <person name="Arachchi H.M."/>
            <person name="Berlin A.M."/>
            <person name="Chapman S.B."/>
            <person name="Gainer-Dewar J."/>
            <person name="Goldberg J."/>
            <person name="Griggs A."/>
            <person name="Gujja S."/>
            <person name="Hansen M."/>
            <person name="Howarth C."/>
            <person name="Imamovic A."/>
            <person name="Ireland A."/>
            <person name="Larimer J."/>
            <person name="McCowan C."/>
            <person name="Murphy C."/>
            <person name="Pearson M."/>
            <person name="Poon T.W."/>
            <person name="Priest M."/>
            <person name="Roberts A."/>
            <person name="Saif S."/>
            <person name="Shea T."/>
            <person name="Sisk P."/>
            <person name="Sykes S."/>
            <person name="Wortman J."/>
            <person name="Nusbaum C."/>
            <person name="Birren B."/>
        </authorList>
    </citation>
    <scope>NUCLEOTIDE SEQUENCE [LARGE SCALE GENOMIC DNA]</scope>
    <source>
        <strain evidence="7">A-37</strain>
    </source>
</reference>
<proteinExistence type="predicted"/>
<keyword evidence="7" id="KW-1185">Reference proteome</keyword>
<reference evidence="6" key="2">
    <citation type="submission" date="2020-05" db="UniProtKB">
        <authorList>
            <consortium name="EnsemblMetazoa"/>
        </authorList>
    </citation>
    <scope>IDENTIFICATION</scope>
    <source>
        <strain evidence="6">A-37</strain>
    </source>
</reference>
<evidence type="ECO:0000256" key="2">
    <source>
        <dbReference type="ARBA" id="ARBA00023140"/>
    </source>
</evidence>
<dbReference type="InterPro" id="IPR008733">
    <property type="entry name" value="PEX11"/>
</dbReference>
<dbReference type="VEuPathDB" id="VectorBase:ACUA006879"/>
<dbReference type="Pfam" id="PF18017">
    <property type="entry name" value="SAM_4"/>
    <property type="match status" value="1"/>
</dbReference>
<keyword evidence="2" id="KW-0576">Peroxisome</keyword>
<evidence type="ECO:0000313" key="6">
    <source>
        <dbReference type="EnsemblMetazoa" id="ACUA006879-PA"/>
    </source>
</evidence>
<dbReference type="Proteomes" id="UP000075883">
    <property type="component" value="Unassembled WGS sequence"/>
</dbReference>
<dbReference type="SUPFAM" id="SSF47769">
    <property type="entry name" value="SAM/Pointed domain"/>
    <property type="match status" value="1"/>
</dbReference>
<evidence type="ECO:0000313" key="7">
    <source>
        <dbReference type="Proteomes" id="UP000075883"/>
    </source>
</evidence>
<evidence type="ECO:0000256" key="1">
    <source>
        <dbReference type="ARBA" id="ARBA00023136"/>
    </source>
</evidence>
<dbReference type="Gene3D" id="1.10.150.50">
    <property type="entry name" value="Transcription Factor, Ets-1"/>
    <property type="match status" value="1"/>
</dbReference>
<comment type="subcellular location">
    <subcellularLocation>
        <location evidence="3">Peroxisome membrane</location>
    </subcellularLocation>
</comment>
<dbReference type="EMBL" id="AXCM01001126">
    <property type="status" value="NOT_ANNOTATED_CDS"/>
    <property type="molecule type" value="Genomic_DNA"/>
</dbReference>
<organism evidence="6 7">
    <name type="scientific">Anopheles culicifacies</name>
    <dbReference type="NCBI Taxonomy" id="139723"/>
    <lineage>
        <taxon>Eukaryota</taxon>
        <taxon>Metazoa</taxon>
        <taxon>Ecdysozoa</taxon>
        <taxon>Arthropoda</taxon>
        <taxon>Hexapoda</taxon>
        <taxon>Insecta</taxon>
        <taxon>Pterygota</taxon>
        <taxon>Neoptera</taxon>
        <taxon>Endopterygota</taxon>
        <taxon>Diptera</taxon>
        <taxon>Nematocera</taxon>
        <taxon>Culicoidea</taxon>
        <taxon>Culicidae</taxon>
        <taxon>Anophelinae</taxon>
        <taxon>Anopheles</taxon>
        <taxon>culicifacies species complex</taxon>
    </lineage>
</organism>
<feature type="region of interest" description="Disordered" evidence="4">
    <location>
        <begin position="186"/>
        <end position="206"/>
    </location>
</feature>
<feature type="domain" description="SAM" evidence="5">
    <location>
        <begin position="1"/>
        <end position="72"/>
    </location>
</feature>
<sequence>MPTPTAATWVKFFTNANIPSPAAATYAHVFVENRIQLDMLMDLNKEYLREMGITTMGDIIAILRHARKVHEQSARDRVLSVPDADVCPPVATVSATQSTSSVSNGKKTDKPATTRTVSAIIPAKSESKARRVLPEHEGKYKITLPSGTTPRSREILEKKIQETKTTSSSVIVTSTSKVGTKRSSIFDRLNNDSEPPPSKVSSKAQSLPLVTPAISSSIFSRLGDRQVEDNGSSATVHRSTASSILKTSATNGTPAVLTKIPPVQQKVILVKKMPAKAALPTSSDEDDMCDYPGFGGNTLKSVSFSEEDEVLEIAPRKPHKPTSSPGSRLKFNEQEISVKQRLGGKGRTVVNTAATTNRVSSFRGTKKVVHMKPQPKVSPIRSGLKSDSIGATRNKQSVKARLSLGSQTVANPSKHSIVKRMERFSLDSKMPSVSRSGSANSVLRFGKGFEVLYSAIGAIGAKEHRDHLFIVLGKVASGLFLLADHVVWLSRSGISKSVNTTKWVDRSNRFWLISILFNLCRDVQELCRQFKFYSRSKARNLLYAFYRENKPLLVDTIKNVCDVFIPLNGLGIVLVSNKTIGMLGAISSIMGLLPLLYPRLKF</sequence>
<keyword evidence="1" id="KW-0472">Membrane</keyword>
<dbReference type="EnsemblMetazoa" id="ACUA006879-RA">
    <property type="protein sequence ID" value="ACUA006879-PA"/>
    <property type="gene ID" value="ACUA006879"/>
</dbReference>
<dbReference type="InterPro" id="IPR013761">
    <property type="entry name" value="SAM/pointed_sf"/>
</dbReference>
<dbReference type="PROSITE" id="PS50105">
    <property type="entry name" value="SAM_DOMAIN"/>
    <property type="match status" value="1"/>
</dbReference>
<protein>
    <recommendedName>
        <fullName evidence="5">SAM domain-containing protein</fullName>
    </recommendedName>
</protein>
<dbReference type="CDD" id="cd09531">
    <property type="entry name" value="SAM_CS047"/>
    <property type="match status" value="1"/>
</dbReference>
<evidence type="ECO:0000256" key="4">
    <source>
        <dbReference type="SAM" id="MobiDB-lite"/>
    </source>
</evidence>
<dbReference type="GO" id="GO:0016559">
    <property type="term" value="P:peroxisome fission"/>
    <property type="evidence" value="ECO:0007669"/>
    <property type="project" value="InterPro"/>
</dbReference>
<dbReference type="GO" id="GO:0005634">
    <property type="term" value="C:nucleus"/>
    <property type="evidence" value="ECO:0007669"/>
    <property type="project" value="TreeGrafter"/>
</dbReference>
<dbReference type="AlphaFoldDB" id="A0A182M129"/>
<evidence type="ECO:0000256" key="3">
    <source>
        <dbReference type="ARBA" id="ARBA00046271"/>
    </source>
</evidence>
<dbReference type="InterPro" id="IPR039161">
    <property type="entry name" value="C19orf47-like"/>
</dbReference>
<name>A0A182M129_9DIPT</name>
<accession>A0A182M129</accession>
<dbReference type="PANTHER" id="PTHR21359">
    <property type="entry name" value="DUF5577 DOMAIN-CONTAINING PROTEIN"/>
    <property type="match status" value="1"/>
</dbReference>